<sequence>MMVFSQTGCSDPLVKYPIPHIGEARGGYGGGGGYSGGHGHGSISMDPVSILGLLSLGAVLLRSILTLLPTSARSLDVTDINLPLMLSDIPEAIANWHEMTSNQHVVYERSAEEREDDGHPMAPIRQYLSMLKTDKSCLPHFLCEYWKPKSIEEETFLDIVMLTTAEWNGLVKSAAIYDQLKQQNSSTADRFCAQARSECSAGK</sequence>
<comment type="caution">
    <text evidence="1">The sequence shown here is derived from an EMBL/GenBank/DDBJ whole genome shotgun (WGS) entry which is preliminary data.</text>
</comment>
<organism evidence="1 2">
    <name type="scientific">Daphnia galeata</name>
    <dbReference type="NCBI Taxonomy" id="27404"/>
    <lineage>
        <taxon>Eukaryota</taxon>
        <taxon>Metazoa</taxon>
        <taxon>Ecdysozoa</taxon>
        <taxon>Arthropoda</taxon>
        <taxon>Crustacea</taxon>
        <taxon>Branchiopoda</taxon>
        <taxon>Diplostraca</taxon>
        <taxon>Cladocera</taxon>
        <taxon>Anomopoda</taxon>
        <taxon>Daphniidae</taxon>
        <taxon>Daphnia</taxon>
    </lineage>
</organism>
<dbReference type="Proteomes" id="UP000789390">
    <property type="component" value="Unassembled WGS sequence"/>
</dbReference>
<accession>A0A8J2RAK7</accession>
<proteinExistence type="predicted"/>
<reference evidence="1" key="1">
    <citation type="submission" date="2021-11" db="EMBL/GenBank/DDBJ databases">
        <authorList>
            <person name="Schell T."/>
        </authorList>
    </citation>
    <scope>NUCLEOTIDE SEQUENCE</scope>
    <source>
        <strain evidence="1">M5</strain>
    </source>
</reference>
<dbReference type="EMBL" id="CAKKLH010000004">
    <property type="protein sequence ID" value="CAH0098616.1"/>
    <property type="molecule type" value="Genomic_DNA"/>
</dbReference>
<name>A0A8J2RAK7_9CRUS</name>
<keyword evidence="2" id="KW-1185">Reference proteome</keyword>
<evidence type="ECO:0000313" key="2">
    <source>
        <dbReference type="Proteomes" id="UP000789390"/>
    </source>
</evidence>
<gene>
    <name evidence="1" type="ORF">DGAL_LOCUS701</name>
</gene>
<dbReference type="AlphaFoldDB" id="A0A8J2RAK7"/>
<protein>
    <submittedName>
        <fullName evidence="1">Uncharacterized protein</fullName>
    </submittedName>
</protein>
<evidence type="ECO:0000313" key="1">
    <source>
        <dbReference type="EMBL" id="CAH0098616.1"/>
    </source>
</evidence>
<dbReference type="OrthoDB" id="6373545at2759"/>